<protein>
    <submittedName>
        <fullName evidence="1">CD3324 family protein</fullName>
    </submittedName>
</protein>
<dbReference type="PANTHER" id="PTHR37812">
    <property type="entry name" value="MU-LIKE PROPHAGE FLUMU PROTEIN C"/>
    <property type="match status" value="1"/>
</dbReference>
<keyword evidence="2" id="KW-1185">Reference proteome</keyword>
<dbReference type="InterPro" id="IPR052411">
    <property type="entry name" value="c-mor_Regulatory_Protein"/>
</dbReference>
<dbReference type="PANTHER" id="PTHR37812:SF1">
    <property type="entry name" value="MU-LIKE PROPHAGE FLUMU PROTEIN C"/>
    <property type="match status" value="1"/>
</dbReference>
<dbReference type="InterPro" id="IPR049739">
    <property type="entry name" value="YraL-like"/>
</dbReference>
<dbReference type="SUPFAM" id="SSF46689">
    <property type="entry name" value="Homeodomain-like"/>
    <property type="match status" value="1"/>
</dbReference>
<reference evidence="1 2" key="1">
    <citation type="submission" date="2023-04" db="EMBL/GenBank/DDBJ databases">
        <title>Fusibacter bizertensis strain WBS, isolated from littoral bottom sediments of the Arctic seas - biochemical and genomic analysis.</title>
        <authorList>
            <person name="Brioukhanov A.L."/>
        </authorList>
    </citation>
    <scope>NUCLEOTIDE SEQUENCE [LARGE SCALE GENOMIC DNA]</scope>
    <source>
        <strain evidence="1 2">WBS</strain>
    </source>
</reference>
<dbReference type="Gene3D" id="1.10.10.60">
    <property type="entry name" value="Homeodomain-like"/>
    <property type="match status" value="1"/>
</dbReference>
<dbReference type="InterPro" id="IPR009057">
    <property type="entry name" value="Homeodomain-like_sf"/>
</dbReference>
<dbReference type="RefSeq" id="WP_281094641.1">
    <property type="nucleotide sequence ID" value="NZ_JARYZI010000007.1"/>
</dbReference>
<gene>
    <name evidence="1" type="ORF">QE109_11360</name>
</gene>
<organism evidence="1 2">
    <name type="scientific">Fusibacter bizertensis</name>
    <dbReference type="NCBI Taxonomy" id="1488331"/>
    <lineage>
        <taxon>Bacteria</taxon>
        <taxon>Bacillati</taxon>
        <taxon>Bacillota</taxon>
        <taxon>Clostridia</taxon>
        <taxon>Eubacteriales</taxon>
        <taxon>Eubacteriales Family XII. Incertae Sedis</taxon>
        <taxon>Fusibacter</taxon>
    </lineage>
</organism>
<dbReference type="Proteomes" id="UP001158045">
    <property type="component" value="Unassembled WGS sequence"/>
</dbReference>
<evidence type="ECO:0000313" key="2">
    <source>
        <dbReference type="Proteomes" id="UP001158045"/>
    </source>
</evidence>
<name>A0ABT6NE95_9FIRM</name>
<sequence length="92" mass="10441">MSYKNAAEILPTHLLEELQKYTEGSVIYVPKSSCRTGWGNQSGLRKELDARNEGIIKDFHSLRTIAELAKDYHLSEAAIKKIVYSRSKKSVE</sequence>
<dbReference type="EMBL" id="JARYZI010000007">
    <property type="protein sequence ID" value="MDH8678750.1"/>
    <property type="molecule type" value="Genomic_DNA"/>
</dbReference>
<accession>A0ABT6NE95</accession>
<comment type="caution">
    <text evidence="1">The sequence shown here is derived from an EMBL/GenBank/DDBJ whole genome shotgun (WGS) entry which is preliminary data.</text>
</comment>
<dbReference type="NCBIfam" id="NF040785">
    <property type="entry name" value="CD3324_fam"/>
    <property type="match status" value="1"/>
</dbReference>
<proteinExistence type="predicted"/>
<evidence type="ECO:0000313" key="1">
    <source>
        <dbReference type="EMBL" id="MDH8678750.1"/>
    </source>
</evidence>